<dbReference type="Proteomes" id="UP000654918">
    <property type="component" value="Unassembled WGS sequence"/>
</dbReference>
<evidence type="ECO:0000313" key="2">
    <source>
        <dbReference type="EMBL" id="KAF6830598.1"/>
    </source>
</evidence>
<protein>
    <submittedName>
        <fullName evidence="2">Uncharacterized protein</fullName>
    </submittedName>
</protein>
<dbReference type="CDD" id="cd12087">
    <property type="entry name" value="TM_EGFR-like"/>
    <property type="match status" value="1"/>
</dbReference>
<organism evidence="2 3">
    <name type="scientific">Colletotrichum plurivorum</name>
    <dbReference type="NCBI Taxonomy" id="2175906"/>
    <lineage>
        <taxon>Eukaryota</taxon>
        <taxon>Fungi</taxon>
        <taxon>Dikarya</taxon>
        <taxon>Ascomycota</taxon>
        <taxon>Pezizomycotina</taxon>
        <taxon>Sordariomycetes</taxon>
        <taxon>Hypocreomycetidae</taxon>
        <taxon>Glomerellales</taxon>
        <taxon>Glomerellaceae</taxon>
        <taxon>Colletotrichum</taxon>
        <taxon>Colletotrichum orchidearum species complex</taxon>
    </lineage>
</organism>
<sequence length="164" mass="17131">MPVITIDTANKARDAALDLVARASGVRTGSASGVGSSARRGRRVIGGGIIAAIVIGALVGIVVIVLAIFFWRRHSAQKKRREAEMGKYYGDNRSSMAPSDNGMNNNTYTTPNAGTNAQGGYNYAGQGYGYAHTAAPGEYGYGAQNNGVSGMQQAHTANHVHSTK</sequence>
<comment type="caution">
    <text evidence="2">The sequence shown here is derived from an EMBL/GenBank/DDBJ whole genome shotgun (WGS) entry which is preliminary data.</text>
</comment>
<keyword evidence="1" id="KW-1133">Transmembrane helix</keyword>
<accession>A0A8H6NF63</accession>
<proteinExistence type="predicted"/>
<keyword evidence="1" id="KW-0472">Membrane</keyword>
<dbReference type="AlphaFoldDB" id="A0A8H6NF63"/>
<dbReference type="EMBL" id="WIGO01000092">
    <property type="protein sequence ID" value="KAF6830598.1"/>
    <property type="molecule type" value="Genomic_DNA"/>
</dbReference>
<reference evidence="2" key="1">
    <citation type="journal article" date="2020" name="Phytopathology">
        <title>Genome Sequence Resources of Colletotrichum truncatum, C. plurivorum, C. musicola, and C. sojae: Four Species Pathogenic to Soybean (Glycine max).</title>
        <authorList>
            <person name="Rogerio F."/>
            <person name="Boufleur T.R."/>
            <person name="Ciampi-Guillardi M."/>
            <person name="Sukno S.A."/>
            <person name="Thon M.R."/>
            <person name="Massola Junior N.S."/>
            <person name="Baroncelli R."/>
        </authorList>
    </citation>
    <scope>NUCLEOTIDE SEQUENCE</scope>
    <source>
        <strain evidence="2">LFN00145</strain>
    </source>
</reference>
<name>A0A8H6NF63_9PEZI</name>
<evidence type="ECO:0000256" key="1">
    <source>
        <dbReference type="SAM" id="Phobius"/>
    </source>
</evidence>
<evidence type="ECO:0000313" key="3">
    <source>
        <dbReference type="Proteomes" id="UP000654918"/>
    </source>
</evidence>
<feature type="transmembrane region" description="Helical" evidence="1">
    <location>
        <begin position="44"/>
        <end position="71"/>
    </location>
</feature>
<keyword evidence="3" id="KW-1185">Reference proteome</keyword>
<keyword evidence="1" id="KW-0812">Transmembrane</keyword>
<gene>
    <name evidence="2" type="ORF">CPLU01_07288</name>
</gene>